<feature type="domain" description="Zinc finger PMZ-type" evidence="2">
    <location>
        <begin position="193"/>
        <end position="220"/>
    </location>
</feature>
<evidence type="ECO:0000313" key="3">
    <source>
        <dbReference type="EMBL" id="KAK2654998.1"/>
    </source>
</evidence>
<dbReference type="GO" id="GO:0008270">
    <property type="term" value="F:zinc ion binding"/>
    <property type="evidence" value="ECO:0007669"/>
    <property type="project" value="InterPro"/>
</dbReference>
<evidence type="ECO:0000256" key="1">
    <source>
        <dbReference type="SAM" id="MobiDB-lite"/>
    </source>
</evidence>
<dbReference type="InterPro" id="IPR006564">
    <property type="entry name" value="Znf_PMZ"/>
</dbReference>
<feature type="region of interest" description="Disordered" evidence="1">
    <location>
        <begin position="554"/>
        <end position="584"/>
    </location>
</feature>
<dbReference type="SMART" id="SM00575">
    <property type="entry name" value="ZnF_PMZ"/>
    <property type="match status" value="1"/>
</dbReference>
<protein>
    <recommendedName>
        <fullName evidence="2">Zinc finger PMZ-type domain-containing protein</fullName>
    </recommendedName>
</protein>
<dbReference type="PANTHER" id="PTHR31973">
    <property type="entry name" value="POLYPROTEIN, PUTATIVE-RELATED"/>
    <property type="match status" value="1"/>
</dbReference>
<dbReference type="Proteomes" id="UP001280121">
    <property type="component" value="Unassembled WGS sequence"/>
</dbReference>
<sequence length="722" mass="81353">MVISDHHNNVENRMRNEYPTVPHCICYYHLKQNLNKKAKKCGAVLQLYKLDAYSYRTEVCDKYLTDIFNIHRRAFDYLVDVGVERRSLAYYPEKRYGFMMMNIAEAINSVAKEAQKLPITTFVEFLKDLMQKWFHERQKAANKRSSILTDFALEQDENNQEKYQLCVVQPIDYTKYAMKDNESIVWTVDLELRTCTCRKFDLDMLLYAHEVVVYKHIKVLKEQLCSDYFTTQWLQTIYAHSIHPIPHPSSWVLPEHVSSCVVHPPEGRRQSGRQKNIRIRSSLEGPKTRVCTNYEESGNNRITCTKLCQALSFSKSSSSSVGQKPTVCDNIRVGKKVQTEIKEVKERRKEKWKDMMQLLQIVHTISGCPTLAEASNNSRKNHTRKSGNVVLDQPTWSFLAYFLPARWVKYIPRRGYETVSRYLSRKYSVTSLSRYPVVPTDVNVDTLSDSGFRSSITFPTTTMCSSKRDSVDMIVKSDSSKPIQRKMAHEEDSSESDALLLQRCHSYQNISIETSFWNNPDTLVEIMEEDSIDSNSFSFLTIFTVPLPVLKEPEPSGDLSFSLHPTSTGSPTVQTARPPPPPTRTVRCTLSSISTGYDRCGSLPVEVSRAPFPPPTRSRSQMTRLVRVRGQNSIVAAAAAATATTTAAAASTSTTAGSALATIPSPPSTTTSIGVGGDIVPAMTTAGVGAELTEKVDVDFRRVAVEGTSQKKPDTRGWASLV</sequence>
<name>A0AAD9X9L7_9ROSI</name>
<evidence type="ECO:0000313" key="4">
    <source>
        <dbReference type="Proteomes" id="UP001280121"/>
    </source>
</evidence>
<evidence type="ECO:0000259" key="2">
    <source>
        <dbReference type="SMART" id="SM00575"/>
    </source>
</evidence>
<proteinExistence type="predicted"/>
<reference evidence="3" key="1">
    <citation type="journal article" date="2023" name="Plant J.">
        <title>Genome sequences and population genomics provide insights into the demographic history, inbreeding, and mutation load of two 'living fossil' tree species of Dipteronia.</title>
        <authorList>
            <person name="Feng Y."/>
            <person name="Comes H.P."/>
            <person name="Chen J."/>
            <person name="Zhu S."/>
            <person name="Lu R."/>
            <person name="Zhang X."/>
            <person name="Li P."/>
            <person name="Qiu J."/>
            <person name="Olsen K.M."/>
            <person name="Qiu Y."/>
        </authorList>
    </citation>
    <scope>NUCLEOTIDE SEQUENCE</scope>
    <source>
        <strain evidence="3">KIB01</strain>
    </source>
</reference>
<accession>A0AAD9X9L7</accession>
<keyword evidence="4" id="KW-1185">Reference proteome</keyword>
<dbReference type="PANTHER" id="PTHR31973:SF187">
    <property type="entry name" value="MUTATOR TRANSPOSASE MUDRA PROTEIN"/>
    <property type="match status" value="1"/>
</dbReference>
<comment type="caution">
    <text evidence="3">The sequence shown here is derived from an EMBL/GenBank/DDBJ whole genome shotgun (WGS) entry which is preliminary data.</text>
</comment>
<gene>
    <name evidence="3" type="ORF">Ddye_008050</name>
</gene>
<dbReference type="AlphaFoldDB" id="A0AAD9X9L7"/>
<organism evidence="3 4">
    <name type="scientific">Dipteronia dyeriana</name>
    <dbReference type="NCBI Taxonomy" id="168575"/>
    <lineage>
        <taxon>Eukaryota</taxon>
        <taxon>Viridiplantae</taxon>
        <taxon>Streptophyta</taxon>
        <taxon>Embryophyta</taxon>
        <taxon>Tracheophyta</taxon>
        <taxon>Spermatophyta</taxon>
        <taxon>Magnoliopsida</taxon>
        <taxon>eudicotyledons</taxon>
        <taxon>Gunneridae</taxon>
        <taxon>Pentapetalae</taxon>
        <taxon>rosids</taxon>
        <taxon>malvids</taxon>
        <taxon>Sapindales</taxon>
        <taxon>Sapindaceae</taxon>
        <taxon>Hippocastanoideae</taxon>
        <taxon>Acereae</taxon>
        <taxon>Dipteronia</taxon>
    </lineage>
</organism>
<dbReference type="EMBL" id="JANJYI010000003">
    <property type="protein sequence ID" value="KAK2654998.1"/>
    <property type="molecule type" value="Genomic_DNA"/>
</dbReference>